<evidence type="ECO:0000313" key="9">
    <source>
        <dbReference type="EMBL" id="MPL96852.1"/>
    </source>
</evidence>
<keyword evidence="3 7" id="KW-0812">Transmembrane</keyword>
<gene>
    <name evidence="9" type="ORF">SDC9_43036</name>
</gene>
<name>A0A644W2A4_9ZZZZ</name>
<accession>A0A644W2A4</accession>
<evidence type="ECO:0000256" key="4">
    <source>
        <dbReference type="ARBA" id="ARBA00022989"/>
    </source>
</evidence>
<keyword evidence="4 7" id="KW-1133">Transmembrane helix</keyword>
<comment type="subcellular location">
    <subcellularLocation>
        <location evidence="1">Cell membrane</location>
        <topology evidence="1">Multi-pass membrane protein</topology>
    </subcellularLocation>
</comment>
<feature type="transmembrane region" description="Helical" evidence="7">
    <location>
        <begin position="16"/>
        <end position="33"/>
    </location>
</feature>
<dbReference type="InterPro" id="IPR003856">
    <property type="entry name" value="LPS_length_determ_N"/>
</dbReference>
<evidence type="ECO:0000256" key="6">
    <source>
        <dbReference type="SAM" id="Coils"/>
    </source>
</evidence>
<feature type="coiled-coil region" evidence="6">
    <location>
        <begin position="224"/>
        <end position="251"/>
    </location>
</feature>
<reference evidence="9" key="1">
    <citation type="submission" date="2019-08" db="EMBL/GenBank/DDBJ databases">
        <authorList>
            <person name="Kucharzyk K."/>
            <person name="Murdoch R.W."/>
            <person name="Higgins S."/>
            <person name="Loffler F."/>
        </authorList>
    </citation>
    <scope>NUCLEOTIDE SEQUENCE</scope>
</reference>
<evidence type="ECO:0000256" key="3">
    <source>
        <dbReference type="ARBA" id="ARBA00022692"/>
    </source>
</evidence>
<dbReference type="PANTHER" id="PTHR32309:SF13">
    <property type="entry name" value="FERRIC ENTEROBACTIN TRANSPORT PROTEIN FEPE"/>
    <property type="match status" value="1"/>
</dbReference>
<evidence type="ECO:0000256" key="5">
    <source>
        <dbReference type="ARBA" id="ARBA00023136"/>
    </source>
</evidence>
<keyword evidence="2" id="KW-1003">Cell membrane</keyword>
<evidence type="ECO:0000256" key="7">
    <source>
        <dbReference type="SAM" id="Phobius"/>
    </source>
</evidence>
<evidence type="ECO:0000256" key="2">
    <source>
        <dbReference type="ARBA" id="ARBA00022475"/>
    </source>
</evidence>
<evidence type="ECO:0000256" key="1">
    <source>
        <dbReference type="ARBA" id="ARBA00004651"/>
    </source>
</evidence>
<dbReference type="Pfam" id="PF02706">
    <property type="entry name" value="Wzz"/>
    <property type="match status" value="1"/>
</dbReference>
<dbReference type="GO" id="GO:0004713">
    <property type="term" value="F:protein tyrosine kinase activity"/>
    <property type="evidence" value="ECO:0007669"/>
    <property type="project" value="TreeGrafter"/>
</dbReference>
<evidence type="ECO:0000259" key="8">
    <source>
        <dbReference type="Pfam" id="PF02706"/>
    </source>
</evidence>
<dbReference type="EMBL" id="VSSQ01000529">
    <property type="protein sequence ID" value="MPL96852.1"/>
    <property type="molecule type" value="Genomic_DNA"/>
</dbReference>
<feature type="domain" description="Polysaccharide chain length determinant N-terminal" evidence="8">
    <location>
        <begin position="4"/>
        <end position="91"/>
    </location>
</feature>
<dbReference type="GO" id="GO:0005886">
    <property type="term" value="C:plasma membrane"/>
    <property type="evidence" value="ECO:0007669"/>
    <property type="project" value="UniProtKB-SubCell"/>
</dbReference>
<dbReference type="AlphaFoldDB" id="A0A644W2A4"/>
<feature type="transmembrane region" description="Helical" evidence="7">
    <location>
        <begin position="475"/>
        <end position="498"/>
    </location>
</feature>
<keyword evidence="6" id="KW-0175">Coiled coil</keyword>
<organism evidence="9">
    <name type="scientific">bioreactor metagenome</name>
    <dbReference type="NCBI Taxonomy" id="1076179"/>
    <lineage>
        <taxon>unclassified sequences</taxon>
        <taxon>metagenomes</taxon>
        <taxon>ecological metagenomes</taxon>
    </lineage>
</organism>
<comment type="caution">
    <text evidence="9">The sequence shown here is derived from an EMBL/GenBank/DDBJ whole genome shotgun (WGS) entry which is preliminary data.</text>
</comment>
<dbReference type="InterPro" id="IPR050445">
    <property type="entry name" value="Bact_polysacc_biosynth/exp"/>
</dbReference>
<keyword evidence="5 7" id="KW-0472">Membrane</keyword>
<protein>
    <recommendedName>
        <fullName evidence="8">Polysaccharide chain length determinant N-terminal domain-containing protein</fullName>
    </recommendedName>
</protein>
<proteinExistence type="predicted"/>
<dbReference type="PANTHER" id="PTHR32309">
    <property type="entry name" value="TYROSINE-PROTEIN KINASE"/>
    <property type="match status" value="1"/>
</dbReference>
<sequence>MDFLHQLVKMIYRRRYWIVILPLFTTLLAIYSTRNIPKTYEVNTTIYTGIASGFTIESGLEGARVDWSSVKNGIDNLISIIMSKSTLRNVSLRLYAQHMIYGDSLRDNNYITAENFRSIYRITPYEVRQLIDKSSVDKTIENLNAYERSSPKNFVYGLFNWYHRHYSYNSLKDIVVKRVLDSDMIDIEYSADDPGVAYHTLLLLNSEFVKQYEVLRFGQTNSVIDYFRNELSQLEKRLKSSEDSLTLYNIEKRIINYSEQTKQVADLSAKYALEYMEVQLAYSSADAAVSNLEKRIEKQIKIIQNNTQFTEKIREMAALSSQISRIELMGRDSIIDRGISIGSLIKQRQDIESELRDITSSINEDKFTKEGVASVTFVEEWINEYLLREKTRAQLDVINEIVADLQDEYTYFSPIGSTLKRKERVIDFTEKSYLAILESLNAALMRQKTLQMTSANLKPIDPPLFPISPSSKRRIIILIVFGSTIAFIAGFFAFLELFDRTIRDKFRAERLIGTTVLGAFPKKFLFQYKRYNAEYEKIATNTLANSIIPFLNPKEGPDIINFLSVEDGTGKSRLTRLLYDYWTDRGLKIRVISWHDEEPAISRDYVISQNLSNIYDIDNYDIILVEHRALLKSAVPAGLLKEASLNLLVLRSDKVWRDIDKIIFERLTKSADRSPLQVYLTNVSRHDVETFTGMLPPHSFLRKLIYKILQFGLTSN</sequence>